<keyword evidence="3" id="KW-0677">Repeat</keyword>
<evidence type="ECO:0000256" key="2">
    <source>
        <dbReference type="ARBA" id="ARBA00022723"/>
    </source>
</evidence>
<feature type="domain" description="Zn(2)-C6 fungal-type" evidence="12">
    <location>
        <begin position="78"/>
        <end position="105"/>
    </location>
</feature>
<dbReference type="PROSITE" id="PS00463">
    <property type="entry name" value="ZN2_CY6_FUNGAL_1"/>
    <property type="match status" value="1"/>
</dbReference>
<dbReference type="GO" id="GO:0005634">
    <property type="term" value="C:nucleus"/>
    <property type="evidence" value="ECO:0007669"/>
    <property type="project" value="UniProtKB-SubCell"/>
</dbReference>
<evidence type="ECO:0000256" key="10">
    <source>
        <dbReference type="PROSITE-ProRule" id="PRU00042"/>
    </source>
</evidence>
<evidence type="ECO:0000256" key="7">
    <source>
        <dbReference type="ARBA" id="ARBA00023125"/>
    </source>
</evidence>
<dbReference type="CDD" id="cd12148">
    <property type="entry name" value="fungal_TF_MHR"/>
    <property type="match status" value="1"/>
</dbReference>
<gene>
    <name evidence="14" type="ORF">N7460_012561</name>
</gene>
<dbReference type="SUPFAM" id="SSF57667">
    <property type="entry name" value="beta-beta-alpha zinc fingers"/>
    <property type="match status" value="1"/>
</dbReference>
<keyword evidence="4 10" id="KW-0863">Zinc-finger</keyword>
<dbReference type="GO" id="GO:0000981">
    <property type="term" value="F:DNA-binding transcription factor activity, RNA polymerase II-specific"/>
    <property type="evidence" value="ECO:0007669"/>
    <property type="project" value="InterPro"/>
</dbReference>
<evidence type="ECO:0000256" key="4">
    <source>
        <dbReference type="ARBA" id="ARBA00022771"/>
    </source>
</evidence>
<evidence type="ECO:0000259" key="12">
    <source>
        <dbReference type="PROSITE" id="PS50048"/>
    </source>
</evidence>
<dbReference type="InterPro" id="IPR001138">
    <property type="entry name" value="Zn2Cys6_DnaBD"/>
</dbReference>
<dbReference type="Gene3D" id="4.10.240.10">
    <property type="entry name" value="Zn(2)-C6 fungal-type DNA-binding domain"/>
    <property type="match status" value="1"/>
</dbReference>
<keyword evidence="6" id="KW-0805">Transcription regulation</keyword>
<protein>
    <submittedName>
        <fullName evidence="14">Uncharacterized protein</fullName>
    </submittedName>
</protein>
<keyword evidence="15" id="KW-1185">Reference proteome</keyword>
<keyword evidence="11" id="KW-1133">Transmembrane helix</keyword>
<proteinExistence type="predicted"/>
<dbReference type="CDD" id="cd00067">
    <property type="entry name" value="GAL4"/>
    <property type="match status" value="1"/>
</dbReference>
<keyword evidence="7" id="KW-0238">DNA-binding</keyword>
<keyword evidence="11" id="KW-0812">Transmembrane</keyword>
<dbReference type="Gene3D" id="3.30.160.60">
    <property type="entry name" value="Classic Zinc Finger"/>
    <property type="match status" value="2"/>
</dbReference>
<sequence length="713" mass="81647">MKPTDKHFRCNICQRGFTRIDHLKRHHLRHSGQKPYTCIFCNDSFARCDNLRDHYTDCARRGDRQIPETGQRGRRRHACQSCTSMKLRCDGQSPCGSCQKRNLACNNERTAGPSLPEIEEDTTVAPMGLQQGTFPIHAGPPVKPQIYEAPSSDRGSIKFLLNGGTDSFTENFRLPPRSDRARSLNYHHRVDMEEAQRTGFPYIENERPEYASGFVNADPAIPLSFPDIFLDFLNVPFADGVKPTHESYSADGINYEGVVPPQATSGLALQGDQPLFEPERPFATALIQAILARAWQAPLDAKAQAEVTANLNFFLTTARIRKCIFLYFKYWQPSCAYVHSSFDPETAPLPLLAGVVFMGAMYNSDERESYIAKRVLDFVELFIFSSDVFSAECEVSTIFSGNRCHDGETNDWTKFQNLLAGVIILTVQYWAGNRVARYRALETRFTEIVKVARRMELTKTRHDPVDQVAEHLWIQKECRIRTICIIALLDSAFFFYQNYPCRITHTEMECDLPCHEPLFRSEHPFTAPDFRFSRELTLLSAFQSLFQGTTYGTSHQNMSPQETSQDQSRLHQSSFPDLSVFDMFLLIHMLFSFINTHMTLLGPFIRMGHVKKSMQDTTLSPHDNSPIPEDSILTAIRAALSRWHEHWVVLTNRVSPEEWALMGFYKNAYNFWLVSQMLITKKDAVDVVMQMEVNCEDKLEKLKVLLRDDQDEV</sequence>
<accession>A0AAD6I2J6</accession>
<keyword evidence="5" id="KW-0862">Zinc</keyword>
<dbReference type="SMART" id="SM00355">
    <property type="entry name" value="ZnF_C2H2"/>
    <property type="match status" value="2"/>
</dbReference>
<dbReference type="GO" id="GO:0000785">
    <property type="term" value="C:chromatin"/>
    <property type="evidence" value="ECO:0007669"/>
    <property type="project" value="TreeGrafter"/>
</dbReference>
<dbReference type="EMBL" id="JAQJZL010000015">
    <property type="protein sequence ID" value="KAJ6027744.1"/>
    <property type="molecule type" value="Genomic_DNA"/>
</dbReference>
<comment type="caution">
    <text evidence="14">The sequence shown here is derived from an EMBL/GenBank/DDBJ whole genome shotgun (WGS) entry which is preliminary data.</text>
</comment>
<dbReference type="SUPFAM" id="SSF57701">
    <property type="entry name" value="Zn2/Cys6 DNA-binding domain"/>
    <property type="match status" value="1"/>
</dbReference>
<evidence type="ECO:0000256" key="11">
    <source>
        <dbReference type="SAM" id="Phobius"/>
    </source>
</evidence>
<name>A0AAD6I2J6_PENCN</name>
<reference evidence="14" key="2">
    <citation type="submission" date="2023-01" db="EMBL/GenBank/DDBJ databases">
        <authorList>
            <person name="Petersen C."/>
        </authorList>
    </citation>
    <scope>NUCLEOTIDE SEQUENCE</scope>
    <source>
        <strain evidence="14">IBT 15450</strain>
    </source>
</reference>
<dbReference type="InterPro" id="IPR051059">
    <property type="entry name" value="VerF-like"/>
</dbReference>
<dbReference type="SMART" id="SM00066">
    <property type="entry name" value="GAL4"/>
    <property type="match status" value="1"/>
</dbReference>
<dbReference type="PROSITE" id="PS00028">
    <property type="entry name" value="ZINC_FINGER_C2H2_1"/>
    <property type="match status" value="1"/>
</dbReference>
<keyword evidence="9" id="KW-0539">Nucleus</keyword>
<evidence type="ECO:0000256" key="5">
    <source>
        <dbReference type="ARBA" id="ARBA00022833"/>
    </source>
</evidence>
<dbReference type="InterPro" id="IPR036236">
    <property type="entry name" value="Znf_C2H2_sf"/>
</dbReference>
<dbReference type="InterPro" id="IPR013087">
    <property type="entry name" value="Znf_C2H2_type"/>
</dbReference>
<reference evidence="14" key="1">
    <citation type="journal article" date="2023" name="IMA Fungus">
        <title>Comparative genomic study of the Penicillium genus elucidates a diverse pangenome and 15 lateral gene transfer events.</title>
        <authorList>
            <person name="Petersen C."/>
            <person name="Sorensen T."/>
            <person name="Nielsen M.R."/>
            <person name="Sondergaard T.E."/>
            <person name="Sorensen J.L."/>
            <person name="Fitzpatrick D.A."/>
            <person name="Frisvad J.C."/>
            <person name="Nielsen K.L."/>
        </authorList>
    </citation>
    <scope>NUCLEOTIDE SEQUENCE</scope>
    <source>
        <strain evidence="14">IBT 15450</strain>
    </source>
</reference>
<dbReference type="GO" id="GO:0008270">
    <property type="term" value="F:zinc ion binding"/>
    <property type="evidence" value="ECO:0007669"/>
    <property type="project" value="UniProtKB-KW"/>
</dbReference>
<dbReference type="PANTHER" id="PTHR40626">
    <property type="entry name" value="MIP31509P"/>
    <property type="match status" value="1"/>
</dbReference>
<dbReference type="PANTHER" id="PTHR40626:SF8">
    <property type="entry name" value="C2H2 FINGER DOMAIN TRANSCRIPTION FACTOR (EUROFUNG)-RELATED"/>
    <property type="match status" value="1"/>
</dbReference>
<organism evidence="14 15">
    <name type="scientific">Penicillium canescens</name>
    <dbReference type="NCBI Taxonomy" id="5083"/>
    <lineage>
        <taxon>Eukaryota</taxon>
        <taxon>Fungi</taxon>
        <taxon>Dikarya</taxon>
        <taxon>Ascomycota</taxon>
        <taxon>Pezizomycotina</taxon>
        <taxon>Eurotiomycetes</taxon>
        <taxon>Eurotiomycetidae</taxon>
        <taxon>Eurotiales</taxon>
        <taxon>Aspergillaceae</taxon>
        <taxon>Penicillium</taxon>
    </lineage>
</organism>
<evidence type="ECO:0000259" key="13">
    <source>
        <dbReference type="PROSITE" id="PS50157"/>
    </source>
</evidence>
<feature type="transmembrane region" description="Helical" evidence="11">
    <location>
        <begin position="583"/>
        <end position="605"/>
    </location>
</feature>
<evidence type="ECO:0000256" key="8">
    <source>
        <dbReference type="ARBA" id="ARBA00023163"/>
    </source>
</evidence>
<dbReference type="Pfam" id="PF00172">
    <property type="entry name" value="Zn_clus"/>
    <property type="match status" value="1"/>
</dbReference>
<dbReference type="Proteomes" id="UP001219568">
    <property type="component" value="Unassembled WGS sequence"/>
</dbReference>
<evidence type="ECO:0000256" key="6">
    <source>
        <dbReference type="ARBA" id="ARBA00023015"/>
    </source>
</evidence>
<dbReference type="AlphaFoldDB" id="A0AAD6I2J6"/>
<feature type="domain" description="C2H2-type" evidence="13">
    <location>
        <begin position="36"/>
        <end position="65"/>
    </location>
</feature>
<dbReference type="GO" id="GO:0000978">
    <property type="term" value="F:RNA polymerase II cis-regulatory region sequence-specific DNA binding"/>
    <property type="evidence" value="ECO:0007669"/>
    <property type="project" value="InterPro"/>
</dbReference>
<evidence type="ECO:0000256" key="3">
    <source>
        <dbReference type="ARBA" id="ARBA00022737"/>
    </source>
</evidence>
<keyword evidence="8" id="KW-0804">Transcription</keyword>
<dbReference type="PROSITE" id="PS50048">
    <property type="entry name" value="ZN2_CY6_FUNGAL_2"/>
    <property type="match status" value="1"/>
</dbReference>
<keyword evidence="11" id="KW-0472">Membrane</keyword>
<evidence type="ECO:0000313" key="15">
    <source>
        <dbReference type="Proteomes" id="UP001219568"/>
    </source>
</evidence>
<comment type="subcellular location">
    <subcellularLocation>
        <location evidence="1">Nucleus</location>
    </subcellularLocation>
</comment>
<evidence type="ECO:0000256" key="1">
    <source>
        <dbReference type="ARBA" id="ARBA00004123"/>
    </source>
</evidence>
<keyword evidence="2" id="KW-0479">Metal-binding</keyword>
<feature type="domain" description="C2H2-type" evidence="13">
    <location>
        <begin position="8"/>
        <end position="35"/>
    </location>
</feature>
<evidence type="ECO:0000313" key="14">
    <source>
        <dbReference type="EMBL" id="KAJ6027744.1"/>
    </source>
</evidence>
<dbReference type="InterPro" id="IPR036864">
    <property type="entry name" value="Zn2-C6_fun-type_DNA-bd_sf"/>
</dbReference>
<dbReference type="PROSITE" id="PS50157">
    <property type="entry name" value="ZINC_FINGER_C2H2_2"/>
    <property type="match status" value="2"/>
</dbReference>
<evidence type="ECO:0000256" key="9">
    <source>
        <dbReference type="ARBA" id="ARBA00023242"/>
    </source>
</evidence>